<dbReference type="PANTHER" id="PTHR41299:SF1">
    <property type="entry name" value="THIAMINE PYROPHOSPHOKINASE"/>
    <property type="match status" value="1"/>
</dbReference>
<dbReference type="GO" id="GO:0004788">
    <property type="term" value="F:thiamine diphosphokinase activity"/>
    <property type="evidence" value="ECO:0007669"/>
    <property type="project" value="UniProtKB-UniRule"/>
</dbReference>
<dbReference type="GO" id="GO:0009229">
    <property type="term" value="P:thiamine diphosphate biosynthetic process"/>
    <property type="evidence" value="ECO:0007669"/>
    <property type="project" value="InterPro"/>
</dbReference>
<proteinExistence type="predicted"/>
<keyword evidence="8" id="KW-1185">Reference proteome</keyword>
<dbReference type="InterPro" id="IPR006282">
    <property type="entry name" value="Thi_PPkinase"/>
</dbReference>
<evidence type="ECO:0000256" key="4">
    <source>
        <dbReference type="ARBA" id="ARBA00022840"/>
    </source>
</evidence>
<evidence type="ECO:0000256" key="3">
    <source>
        <dbReference type="ARBA" id="ARBA00022777"/>
    </source>
</evidence>
<dbReference type="EC" id="2.7.6.2" evidence="5"/>
<dbReference type="GO" id="GO:0030975">
    <property type="term" value="F:thiamine binding"/>
    <property type="evidence" value="ECO:0007669"/>
    <property type="project" value="InterPro"/>
</dbReference>
<dbReference type="PANTHER" id="PTHR41299">
    <property type="entry name" value="THIAMINE PYROPHOSPHOKINASE"/>
    <property type="match status" value="1"/>
</dbReference>
<dbReference type="NCBIfam" id="TIGR01378">
    <property type="entry name" value="thi_PPkinase"/>
    <property type="match status" value="1"/>
</dbReference>
<keyword evidence="2" id="KW-0547">Nucleotide-binding</keyword>
<dbReference type="InterPro" id="IPR036759">
    <property type="entry name" value="TPK_catalytic_sf"/>
</dbReference>
<evidence type="ECO:0000259" key="6">
    <source>
        <dbReference type="SMART" id="SM00983"/>
    </source>
</evidence>
<name>A0A8J6PIM0_9HYPH</name>
<reference evidence="7" key="1">
    <citation type="submission" date="2020-09" db="EMBL/GenBank/DDBJ databases">
        <title>Genome seq and assembly of Tianweitania sp.</title>
        <authorList>
            <person name="Chhetri G."/>
        </authorList>
    </citation>
    <scope>NUCLEOTIDE SEQUENCE</scope>
    <source>
        <strain evidence="7">Rool2</strain>
    </source>
</reference>
<dbReference type="Pfam" id="PF04263">
    <property type="entry name" value="TPK_catalytic"/>
    <property type="match status" value="1"/>
</dbReference>
<feature type="domain" description="Thiamin pyrophosphokinase thiamin-binding" evidence="6">
    <location>
        <begin position="140"/>
        <end position="204"/>
    </location>
</feature>
<dbReference type="SUPFAM" id="SSF63999">
    <property type="entry name" value="Thiamin pyrophosphokinase, catalytic domain"/>
    <property type="match status" value="1"/>
</dbReference>
<dbReference type="Pfam" id="PF04265">
    <property type="entry name" value="TPK_B1_binding"/>
    <property type="match status" value="1"/>
</dbReference>
<keyword evidence="3" id="KW-0418">Kinase</keyword>
<dbReference type="SMART" id="SM00983">
    <property type="entry name" value="TPK_B1_binding"/>
    <property type="match status" value="1"/>
</dbReference>
<dbReference type="Gene3D" id="3.40.50.10240">
    <property type="entry name" value="Thiamin pyrophosphokinase, catalytic domain"/>
    <property type="match status" value="1"/>
</dbReference>
<evidence type="ECO:0000256" key="2">
    <source>
        <dbReference type="ARBA" id="ARBA00022741"/>
    </source>
</evidence>
<sequence>MSRFIVLLGGDLVRTPRLDALLAGARIVAADAGIRHAETLGVVPELWLGDFDSVPDRLAPHLRDVPRETFPVEKDQTDGELAVSAALQRGATELILAGAFGGPRSDHAFLHMTLAMRLADDGTPTLLTSGAQEGTPLLAGRTTRFDYTDGTVFSVLAFSALSNLSVRGAKWPLEGVEVPFGTSLTLSNTVRGTLQIGLNRGRALLLAHPFPQAGF</sequence>
<comment type="caution">
    <text evidence="7">The sequence shown here is derived from an EMBL/GenBank/DDBJ whole genome shotgun (WGS) entry which is preliminary data.</text>
</comment>
<dbReference type="RefSeq" id="WP_188163586.1">
    <property type="nucleotide sequence ID" value="NZ_JACVVX010000001.1"/>
</dbReference>
<dbReference type="InterPro" id="IPR007371">
    <property type="entry name" value="TPK_catalytic"/>
</dbReference>
<dbReference type="AlphaFoldDB" id="A0A8J6PIM0"/>
<dbReference type="InterPro" id="IPR053149">
    <property type="entry name" value="TPK"/>
</dbReference>
<gene>
    <name evidence="7" type="ORF">ICI42_06070</name>
</gene>
<organism evidence="7 8">
    <name type="scientific">Oryzicola mucosus</name>
    <dbReference type="NCBI Taxonomy" id="2767425"/>
    <lineage>
        <taxon>Bacteria</taxon>
        <taxon>Pseudomonadati</taxon>
        <taxon>Pseudomonadota</taxon>
        <taxon>Alphaproteobacteria</taxon>
        <taxon>Hyphomicrobiales</taxon>
        <taxon>Phyllobacteriaceae</taxon>
        <taxon>Oryzicola</taxon>
    </lineage>
</organism>
<dbReference type="GO" id="GO:0006772">
    <property type="term" value="P:thiamine metabolic process"/>
    <property type="evidence" value="ECO:0007669"/>
    <property type="project" value="UniProtKB-UniRule"/>
</dbReference>
<dbReference type="CDD" id="cd07995">
    <property type="entry name" value="TPK"/>
    <property type="match status" value="1"/>
</dbReference>
<dbReference type="GO" id="GO:0016301">
    <property type="term" value="F:kinase activity"/>
    <property type="evidence" value="ECO:0007669"/>
    <property type="project" value="UniProtKB-KW"/>
</dbReference>
<dbReference type="InterPro" id="IPR007373">
    <property type="entry name" value="Thiamin_PyroPKinase_B1-bd"/>
</dbReference>
<evidence type="ECO:0000256" key="5">
    <source>
        <dbReference type="NCBIfam" id="TIGR01378"/>
    </source>
</evidence>
<keyword evidence="1 7" id="KW-0808">Transferase</keyword>
<evidence type="ECO:0000313" key="7">
    <source>
        <dbReference type="EMBL" id="MBD0414216.1"/>
    </source>
</evidence>
<keyword evidence="4" id="KW-0067">ATP-binding</keyword>
<protein>
    <recommendedName>
        <fullName evidence="5">Thiamine diphosphokinase</fullName>
        <ecNumber evidence="5">2.7.6.2</ecNumber>
    </recommendedName>
</protein>
<evidence type="ECO:0000313" key="8">
    <source>
        <dbReference type="Proteomes" id="UP000643405"/>
    </source>
</evidence>
<accession>A0A8J6PIM0</accession>
<dbReference type="GO" id="GO:0005524">
    <property type="term" value="F:ATP binding"/>
    <property type="evidence" value="ECO:0007669"/>
    <property type="project" value="UniProtKB-KW"/>
</dbReference>
<dbReference type="Proteomes" id="UP000643405">
    <property type="component" value="Unassembled WGS sequence"/>
</dbReference>
<dbReference type="EMBL" id="JACVVX010000001">
    <property type="protein sequence ID" value="MBD0414216.1"/>
    <property type="molecule type" value="Genomic_DNA"/>
</dbReference>
<evidence type="ECO:0000256" key="1">
    <source>
        <dbReference type="ARBA" id="ARBA00022679"/>
    </source>
</evidence>